<dbReference type="Bgee" id="ENSACLG00000008501">
    <property type="expression patterns" value="Expressed in liver and 5 other cell types or tissues"/>
</dbReference>
<dbReference type="Pfam" id="PF00619">
    <property type="entry name" value="CARD"/>
    <property type="match status" value="1"/>
</dbReference>
<evidence type="ECO:0000256" key="7">
    <source>
        <dbReference type="ARBA" id="ARBA00022859"/>
    </source>
</evidence>
<evidence type="ECO:0000259" key="9">
    <source>
        <dbReference type="PROSITE" id="PS50837"/>
    </source>
</evidence>
<keyword evidence="3" id="KW-0399">Innate immunity</keyword>
<evidence type="ECO:0000256" key="1">
    <source>
        <dbReference type="ARBA" id="ARBA00004496"/>
    </source>
</evidence>
<dbReference type="Pfam" id="PF05729">
    <property type="entry name" value="NACHT"/>
    <property type="match status" value="1"/>
</dbReference>
<name>A0A3P8P5Z4_ASTCA</name>
<dbReference type="SMART" id="SM00382">
    <property type="entry name" value="AAA"/>
    <property type="match status" value="1"/>
</dbReference>
<evidence type="ECO:0000313" key="10">
    <source>
        <dbReference type="Ensembl" id="ENSACLP00000012437.2"/>
    </source>
</evidence>
<dbReference type="SUPFAM" id="SSF47986">
    <property type="entry name" value="DEATH domain"/>
    <property type="match status" value="1"/>
</dbReference>
<evidence type="ECO:0000259" key="8">
    <source>
        <dbReference type="PROSITE" id="PS50209"/>
    </source>
</evidence>
<dbReference type="InterPro" id="IPR001315">
    <property type="entry name" value="CARD"/>
</dbReference>
<dbReference type="PROSITE" id="PS51450">
    <property type="entry name" value="LRR"/>
    <property type="match status" value="1"/>
</dbReference>
<dbReference type="InterPro" id="IPR027417">
    <property type="entry name" value="P-loop_NTPase"/>
</dbReference>
<dbReference type="Ensembl" id="ENSACLT00000012740.2">
    <property type="protein sequence ID" value="ENSACLP00000012437.2"/>
    <property type="gene ID" value="ENSACLG00000008501.2"/>
</dbReference>
<dbReference type="Gene3D" id="3.40.50.300">
    <property type="entry name" value="P-loop containing nucleotide triphosphate hydrolases"/>
    <property type="match status" value="1"/>
</dbReference>
<dbReference type="PANTHER" id="PTHR31594:SF16">
    <property type="entry name" value="SI:CH211-281L24.3"/>
    <property type="match status" value="1"/>
</dbReference>
<evidence type="ECO:0000256" key="3">
    <source>
        <dbReference type="ARBA" id="ARBA00022588"/>
    </source>
</evidence>
<dbReference type="GO" id="GO:0005737">
    <property type="term" value="C:cytoplasm"/>
    <property type="evidence" value="ECO:0007669"/>
    <property type="project" value="UniProtKB-SubCell"/>
</dbReference>
<dbReference type="SUPFAM" id="SSF52540">
    <property type="entry name" value="P-loop containing nucleoside triphosphate hydrolases"/>
    <property type="match status" value="1"/>
</dbReference>
<dbReference type="GO" id="GO:0045087">
    <property type="term" value="P:innate immune response"/>
    <property type="evidence" value="ECO:0007669"/>
    <property type="project" value="UniProtKB-KW"/>
</dbReference>
<dbReference type="GO" id="GO:0042981">
    <property type="term" value="P:regulation of apoptotic process"/>
    <property type="evidence" value="ECO:0007669"/>
    <property type="project" value="InterPro"/>
</dbReference>
<dbReference type="PANTHER" id="PTHR31594">
    <property type="entry name" value="AIG1-TYPE G DOMAIN-CONTAINING PROTEIN"/>
    <property type="match status" value="1"/>
</dbReference>
<organism evidence="10 11">
    <name type="scientific">Astatotilapia calliptera</name>
    <name type="common">Eastern happy</name>
    <name type="synonym">Chromis callipterus</name>
    <dbReference type="NCBI Taxonomy" id="8154"/>
    <lineage>
        <taxon>Eukaryota</taxon>
        <taxon>Metazoa</taxon>
        <taxon>Chordata</taxon>
        <taxon>Craniata</taxon>
        <taxon>Vertebrata</taxon>
        <taxon>Euteleostomi</taxon>
        <taxon>Actinopterygii</taxon>
        <taxon>Neopterygii</taxon>
        <taxon>Teleostei</taxon>
        <taxon>Neoteleostei</taxon>
        <taxon>Acanthomorphata</taxon>
        <taxon>Ovalentaria</taxon>
        <taxon>Cichlomorphae</taxon>
        <taxon>Cichliformes</taxon>
        <taxon>Cichlidae</taxon>
        <taxon>African cichlids</taxon>
        <taxon>Pseudocrenilabrinae</taxon>
        <taxon>Haplochromini</taxon>
        <taxon>Astatotilapia</taxon>
    </lineage>
</organism>
<protein>
    <recommendedName>
        <fullName evidence="12">NACHT domain-containing protein</fullName>
    </recommendedName>
</protein>
<reference evidence="10" key="3">
    <citation type="submission" date="2025-08" db="UniProtKB">
        <authorList>
            <consortium name="Ensembl"/>
        </authorList>
    </citation>
    <scope>IDENTIFICATION</scope>
</reference>
<reference evidence="10" key="4">
    <citation type="submission" date="2025-09" db="UniProtKB">
        <authorList>
            <consortium name="Ensembl"/>
        </authorList>
    </citation>
    <scope>IDENTIFICATION</scope>
</reference>
<dbReference type="PROSITE" id="PS50209">
    <property type="entry name" value="CARD"/>
    <property type="match status" value="1"/>
</dbReference>
<evidence type="ECO:0000256" key="2">
    <source>
        <dbReference type="ARBA" id="ARBA00022490"/>
    </source>
</evidence>
<dbReference type="Gene3D" id="1.10.533.10">
    <property type="entry name" value="Death Domain, Fas"/>
    <property type="match status" value="1"/>
</dbReference>
<keyword evidence="4" id="KW-0547">Nucleotide-binding</keyword>
<dbReference type="GeneTree" id="ENSGT00940000168817"/>
<dbReference type="InterPro" id="IPR003593">
    <property type="entry name" value="AAA+_ATPase"/>
</dbReference>
<comment type="subcellular location">
    <subcellularLocation>
        <location evidence="1">Cytoplasm</location>
    </subcellularLocation>
</comment>
<dbReference type="InterPro" id="IPR011029">
    <property type="entry name" value="DEATH-like_dom_sf"/>
</dbReference>
<dbReference type="SUPFAM" id="SSF52047">
    <property type="entry name" value="RNI-like"/>
    <property type="match status" value="1"/>
</dbReference>
<accession>A0A3P8P5Z4</accession>
<dbReference type="Gene3D" id="1.20.58.1200">
    <property type="entry name" value="RNA silencing suppressor P21, N-terminal domain"/>
    <property type="match status" value="10"/>
</dbReference>
<keyword evidence="2" id="KW-0963">Cytoplasm</keyword>
<reference evidence="11" key="2">
    <citation type="submission" date="2023-03" db="EMBL/GenBank/DDBJ databases">
        <authorList>
            <consortium name="Wellcome Sanger Institute Data Sharing"/>
        </authorList>
    </citation>
    <scope>NUCLEOTIDE SEQUENCE [LARGE SCALE GENOMIC DNA]</scope>
</reference>
<evidence type="ECO:0000256" key="4">
    <source>
        <dbReference type="ARBA" id="ARBA00022741"/>
    </source>
</evidence>
<evidence type="ECO:0000256" key="6">
    <source>
        <dbReference type="ARBA" id="ARBA00022843"/>
    </source>
</evidence>
<keyword evidence="6" id="KW-0832">Ubl conjugation</keyword>
<dbReference type="CDD" id="cd01671">
    <property type="entry name" value="CARD"/>
    <property type="match status" value="1"/>
</dbReference>
<keyword evidence="7" id="KW-0391">Immunity</keyword>
<dbReference type="InterPro" id="IPR032675">
    <property type="entry name" value="LRR_dom_sf"/>
</dbReference>
<dbReference type="InterPro" id="IPR001611">
    <property type="entry name" value="Leu-rich_rpt"/>
</dbReference>
<evidence type="ECO:0000313" key="11">
    <source>
        <dbReference type="Proteomes" id="UP000265100"/>
    </source>
</evidence>
<dbReference type="Proteomes" id="UP000265100">
    <property type="component" value="Chromosome 23"/>
</dbReference>
<reference evidence="10 11" key="1">
    <citation type="submission" date="2018-05" db="EMBL/GenBank/DDBJ databases">
        <authorList>
            <person name="Datahose"/>
        </authorList>
    </citation>
    <scope>NUCLEOTIDE SEQUENCE</scope>
</reference>
<sequence length="2752" mass="313881">MACTSQSALDYVKHAKPHLISGLKDLSVILENLNQKGVLGDEEVSNIKAEKTDKDKRRTTLISVIKKGEAACYELLKIIDMTRKRTLEKLLLPPEKNSDASTEKNKFDLHHWISCFSFKEETQVDTNYLQGPRSCHRYQEKLKSNAKEKSNEFWAASKNWFEGNKTPDLSYSSLILDTEQSVCPSKIKKFKKRKSKLSRPKKLRTYIPEEKPTISPSELLKTDKNILLVGKPGIGKTALTREMLRLWAERESKELDYMFYFDMRETAQIVNAKNLEELLFSFFCDLDEDKDEVLQDIQSHSDNVTIIFDGLTDLSSPVVTKILKNKLLPLAKIIITCRPDDEDTKLFSGDFIRVEVKGFSEQTIKTYLSATLGEDQTKVLSSVELITLCHVPMYALMMAVCFSSKDAPQPCTITEIYINIVRFCLQINSKTKNQKLNFFIKTKREEILSLAEAAFLATQQKSVNLTDLTCEDICVLSFLKPLFIKVAPTETITTHAFLHYTVQEFFAALWLLKNPDKVRDVFQQCLTEEKKHMKHLIPFMCRLLNEKSPSLMKHLIPDQDLKNTSNWFFKELINTFLPHLCEQEEADTEGSGLHVDILFVCQCLYESQSPEACVYLLDKLDYHLDLSGDSLDPYPCCAVAFVVTQSKERKIRLNLEDVTISEQGMRQLFGCFENVQWSDSLARQLWELFLISEEQMDFETLLSLDGNLHLPVDGEKQLYERAVEVMQRMPTKVNVCLYWDNETPPCHSQCESLLKTFPFISSVSFRGPVSWSQEKYHGTLEREQKRLFMDLCMKAALHDEPNFYNVVKMLLPLFPVKTDLDNIFLDLFQYVNSKEVLGDFQGLRPFFQSTPAVWSINLSERKTSILLEVLKLQPEKKQVELTGCSHEESEVRSFLQCLPYISQLRFISQLSEPSEEIRFLGNLFCAAAERDQQTGEKILELLSSVCRYKGFPLKDIWCDLLLDLYCYKNKTGRSVLPSLQSVFQSAPAVWSINLSERKTSILLEVLKLQPEKKHVELTGCSHEESEVRSFLQCLPYITELSVVPEFSEEIRLFGHLICAAAEREHWTRDKILELLILVCTYKGFPLREIWCDFLLDLYSSDFEMAFRVLLSLQSVFQSAPAVWSINLSERKTSILLEVLKLQPEKKQVELTGCSHEESEVRSFLQCLPYISQLSVIPPLSEPSEETRFLGNLFCAAAEREQQTGQKILELLSSVCRYKTFPLTEIWCDFLFDLYSHVKDYEIKTGRSVLQSLKSVFQSAPAVWSINLSERKTSILLEVLKLQPEKKQVELTGCSHEKSEVLSFLQCLPYISQLSFSPSFLLSSQTDLTWEEAEREQQPEEKILELLISVCRHGTFPFNERCSFADCDFLLDLFSHVKDCETKTGLSVLPSLQSVFSAPAVWSINLSERKTSILLEVLKLQPEKKQVELTGCSHEKSEVLSFLQCLPYISQLSVDTNTSDEDTTRFFGDLFCAAAEREQQTGEKILELLSSVCRYKNSPLKQKWCDFLMDLYSYETKTGRSALHLLQSVFQSAPAVWSINLSERKTSILLEVLKLQPEKKQVELTGCSHEESEVLSFLQCLPYISQLSFSSSFLRSTETNLMLGKAEREQQPGEKILELLSSVCRDGIFPFNHTDDDYEEMEYQIHFLLDLYSHVKDCETKTGLSVLPSLQSVFQSAPAVWSIKLSERKTSILLEVLKLQPEKKQVELTGCSHEESDVRSFLQCLPYISQLSVDFEDRDEEIRFFVNLFCAAAEREQQTGEKILELLSSVCRFDTFPFVGYDDGDDDLEEYRCDLLLDLYSHVKDYETKTGLSVLPSLQSVFSAPAVWFIKLSERKTSILLEVLKLQPEKKHVELTGCSHEESEVRSFLLCLPSISQLSVDRWRSDLHEEITFLGNLFCAAAEREQQTGEKILELLSSVCRFDTFPFVGYDDGDDDLEEYRCDLLLDLCSDVKDYETKTGLSVLPSLQSVFSAPAVWSIKLSERKTSILLEVLKLQPEKKQVELTGCSHEESEVRSFLLCLPYISQLSFFTLLADEAAKFFGNLFCAATEREQQTGEKILELLSSVCTYQTFPFIDRDIDAQYKCNFLLDLCSHVKDYESKTGLSVLPSLQSVFQSAPAVWFINLSERKTSILLEILKVQSGKKQLKLRGCPHEESEVRNFLQCLPYISQLSCDPDFFQSVCTSMSVRSREEAQQLESLLQLLGFQLLLTGELHRKSCWSVGRVLRLCGSKVDLVLTPSKMSARGAALLFRHTTQLHSLRLSINMSLLLFQWVRRGRVVCPLAVEELSLVPKKARPSQRVMLRAVSSLASLLRHWTVGRLDLTESCIPAQGLITLLLHDGPLTVKLSEESFQQLLSLLHEIQDKDLTLSFFSKVGGDLTSCCLNWELLHYLLQQASAQTITVNLRKNLFLQEETTRLLPFLDRIVFKRPSPSFVMSSIRELCRAHDSHAVPSLLRSLGHVINLSCRELDSVDCAALIFILKHGDRVKLNLLWTSIPAEGAESILFMLDKVSHLSVDRNQLLRFIHCCAACDVQQEAASGLLRTLQHSLDLSCSSCVELPEEDQPEPLSLTADDCRAVSTILTHSSRDTQLDLRDCEVEDSVLDLLFPVLHRVRLRVSKTVLLQLLSLVPVNSERDTVRRAVSLCAALGGELDLSHSTLDQRVCGSLVQMLDSCEGLTELDLSHCQLTDQLLLPLITHLHKVQVLDLSHNQITDASTDVLLQLLSINPSIDCVRLYSNNIVHRAAFKEHKQCEI</sequence>
<keyword evidence="5" id="KW-0067">ATP-binding</keyword>
<dbReference type="Gene3D" id="3.80.10.10">
    <property type="entry name" value="Ribonuclease Inhibitor"/>
    <property type="match status" value="1"/>
</dbReference>
<dbReference type="STRING" id="8154.ENSACLP00000012437"/>
<evidence type="ECO:0000256" key="5">
    <source>
        <dbReference type="ARBA" id="ARBA00022840"/>
    </source>
</evidence>
<keyword evidence="11" id="KW-1185">Reference proteome</keyword>
<evidence type="ECO:0008006" key="12">
    <source>
        <dbReference type="Google" id="ProtNLM"/>
    </source>
</evidence>
<dbReference type="Pfam" id="PF13516">
    <property type="entry name" value="LRR_6"/>
    <property type="match status" value="2"/>
</dbReference>
<dbReference type="GO" id="GO:0005524">
    <property type="term" value="F:ATP binding"/>
    <property type="evidence" value="ECO:0007669"/>
    <property type="project" value="UniProtKB-KW"/>
</dbReference>
<dbReference type="AlphaFoldDB" id="A0A3P8P5Z4"/>
<dbReference type="InterPro" id="IPR007111">
    <property type="entry name" value="NACHT_NTPase"/>
</dbReference>
<feature type="domain" description="CARD" evidence="8">
    <location>
        <begin position="4"/>
        <end position="94"/>
    </location>
</feature>
<dbReference type="PROSITE" id="PS50837">
    <property type="entry name" value="NACHT"/>
    <property type="match status" value="1"/>
</dbReference>
<dbReference type="InterPro" id="IPR052090">
    <property type="entry name" value="Cytolytic_pore-forming_toxin"/>
</dbReference>
<dbReference type="OMA" id="PRSCHRY"/>
<feature type="domain" description="NACHT" evidence="9">
    <location>
        <begin position="224"/>
        <end position="340"/>
    </location>
</feature>
<proteinExistence type="predicted"/>